<dbReference type="Pfam" id="PF00147">
    <property type="entry name" value="Fibrinogen_C"/>
    <property type="match status" value="1"/>
</dbReference>
<dbReference type="KEGG" id="lgi:LOTGIDRAFT_145579"/>
<dbReference type="STRING" id="225164.V3ZLP1"/>
<proteinExistence type="predicted"/>
<dbReference type="GeneID" id="20234981"/>
<dbReference type="PANTHER" id="PTHR19143:SF394">
    <property type="entry name" value="ANGIOPOIETIN-RELATED PROTEIN 3-LIKE"/>
    <property type="match status" value="1"/>
</dbReference>
<dbReference type="RefSeq" id="XP_009057033.1">
    <property type="nucleotide sequence ID" value="XM_009058785.1"/>
</dbReference>
<dbReference type="SUPFAM" id="SSF56496">
    <property type="entry name" value="Fibrinogen C-terminal domain-like"/>
    <property type="match status" value="1"/>
</dbReference>
<sequence>MYLQINSYWSPNVSFDRTWQEYVDGFGDVVDWFGSHWLGLQSIFEITNSRSYDLQIKIHVSQQWKKKTIKYHAFKITDTASGFRLMIGTAEPVDSSPLEDCLSALNNTEFSTPDRPTSICSSAAQSGWWFGTVETNCSCCNANGNIDFYRTEQDAFWNDGFQTDTVVYTEMVLLAA</sequence>
<organism evidence="2 3">
    <name type="scientific">Lottia gigantea</name>
    <name type="common">Giant owl limpet</name>
    <dbReference type="NCBI Taxonomy" id="225164"/>
    <lineage>
        <taxon>Eukaryota</taxon>
        <taxon>Metazoa</taxon>
        <taxon>Spiralia</taxon>
        <taxon>Lophotrochozoa</taxon>
        <taxon>Mollusca</taxon>
        <taxon>Gastropoda</taxon>
        <taxon>Patellogastropoda</taxon>
        <taxon>Lottioidea</taxon>
        <taxon>Lottiidae</taxon>
        <taxon>Lottia</taxon>
    </lineage>
</organism>
<evidence type="ECO:0000259" key="1">
    <source>
        <dbReference type="SMART" id="SM00186"/>
    </source>
</evidence>
<dbReference type="OrthoDB" id="6159473at2759"/>
<evidence type="ECO:0000313" key="2">
    <source>
        <dbReference type="EMBL" id="ESO92273.1"/>
    </source>
</evidence>
<feature type="domain" description="Fibrinogen C-terminal" evidence="1">
    <location>
        <begin position="3"/>
        <end position="176"/>
    </location>
</feature>
<dbReference type="EMBL" id="KB202121">
    <property type="protein sequence ID" value="ESO92273.1"/>
    <property type="molecule type" value="Genomic_DNA"/>
</dbReference>
<dbReference type="GO" id="GO:0005615">
    <property type="term" value="C:extracellular space"/>
    <property type="evidence" value="ECO:0007669"/>
    <property type="project" value="TreeGrafter"/>
</dbReference>
<accession>V3ZLP1</accession>
<dbReference type="AlphaFoldDB" id="V3ZLP1"/>
<dbReference type="CTD" id="20234981"/>
<dbReference type="InterPro" id="IPR002181">
    <property type="entry name" value="Fibrinogen_a/b/g_C_dom"/>
</dbReference>
<keyword evidence="3" id="KW-1185">Reference proteome</keyword>
<evidence type="ECO:0000313" key="3">
    <source>
        <dbReference type="Proteomes" id="UP000030746"/>
    </source>
</evidence>
<reference evidence="2 3" key="1">
    <citation type="journal article" date="2013" name="Nature">
        <title>Insights into bilaterian evolution from three spiralian genomes.</title>
        <authorList>
            <person name="Simakov O."/>
            <person name="Marletaz F."/>
            <person name="Cho S.J."/>
            <person name="Edsinger-Gonzales E."/>
            <person name="Havlak P."/>
            <person name="Hellsten U."/>
            <person name="Kuo D.H."/>
            <person name="Larsson T."/>
            <person name="Lv J."/>
            <person name="Arendt D."/>
            <person name="Savage R."/>
            <person name="Osoegawa K."/>
            <person name="de Jong P."/>
            <person name="Grimwood J."/>
            <person name="Chapman J.A."/>
            <person name="Shapiro H."/>
            <person name="Aerts A."/>
            <person name="Otillar R.P."/>
            <person name="Terry A.Y."/>
            <person name="Boore J.L."/>
            <person name="Grigoriev I.V."/>
            <person name="Lindberg D.R."/>
            <person name="Seaver E.C."/>
            <person name="Weisblat D.A."/>
            <person name="Putnam N.H."/>
            <person name="Rokhsar D.S."/>
        </authorList>
    </citation>
    <scope>NUCLEOTIDE SEQUENCE [LARGE SCALE GENOMIC DNA]</scope>
</reference>
<gene>
    <name evidence="2" type="ORF">LOTGIDRAFT_145579</name>
</gene>
<dbReference type="Proteomes" id="UP000030746">
    <property type="component" value="Unassembled WGS sequence"/>
</dbReference>
<dbReference type="InterPro" id="IPR014716">
    <property type="entry name" value="Fibrinogen_a/b/g_C_1"/>
</dbReference>
<dbReference type="PANTHER" id="PTHR19143">
    <property type="entry name" value="FIBRINOGEN/TENASCIN/ANGIOPOEITIN"/>
    <property type="match status" value="1"/>
</dbReference>
<protein>
    <recommendedName>
        <fullName evidence="1">Fibrinogen C-terminal domain-containing protein</fullName>
    </recommendedName>
</protein>
<dbReference type="Gene3D" id="3.90.215.10">
    <property type="entry name" value="Gamma Fibrinogen, chain A, domain 1"/>
    <property type="match status" value="1"/>
</dbReference>
<name>V3ZLP1_LOTGI</name>
<dbReference type="InterPro" id="IPR036056">
    <property type="entry name" value="Fibrinogen-like_C"/>
</dbReference>
<dbReference type="SMART" id="SM00186">
    <property type="entry name" value="FBG"/>
    <property type="match status" value="1"/>
</dbReference>
<dbReference type="InterPro" id="IPR050373">
    <property type="entry name" value="Fibrinogen_C-term_domain"/>
</dbReference>
<dbReference type="OMA" id="NCAERHH"/>
<dbReference type="HOGENOM" id="CLU_038628_7_4_1"/>